<keyword evidence="2" id="KW-0479">Metal-binding</keyword>
<dbReference type="Proteomes" id="UP000438429">
    <property type="component" value="Unassembled WGS sequence"/>
</dbReference>
<feature type="compositionally biased region" description="Basic and acidic residues" evidence="8">
    <location>
        <begin position="88"/>
        <end position="127"/>
    </location>
</feature>
<protein>
    <recommendedName>
        <fullName evidence="9">C2H2-type domain-containing protein</fullName>
    </recommendedName>
</protein>
<dbReference type="PROSITE" id="PS00028">
    <property type="entry name" value="ZINC_FINGER_C2H2_1"/>
    <property type="match status" value="4"/>
</dbReference>
<dbReference type="GO" id="GO:0000981">
    <property type="term" value="F:DNA-binding transcription factor activity, RNA polymerase II-specific"/>
    <property type="evidence" value="ECO:0007669"/>
    <property type="project" value="TreeGrafter"/>
</dbReference>
<evidence type="ECO:0000256" key="6">
    <source>
        <dbReference type="ARBA" id="ARBA00023242"/>
    </source>
</evidence>
<keyword evidence="6" id="KW-0539">Nucleus</keyword>
<comment type="subcellular location">
    <subcellularLocation>
        <location evidence="1">Nucleus</location>
    </subcellularLocation>
</comment>
<name>A0A6A4TGG1_SCOMX</name>
<dbReference type="Pfam" id="PF00096">
    <property type="entry name" value="zf-C2H2"/>
    <property type="match status" value="4"/>
</dbReference>
<feature type="domain" description="C2H2-type" evidence="9">
    <location>
        <begin position="234"/>
        <end position="261"/>
    </location>
</feature>
<gene>
    <name evidence="10" type="ORF">F2P81_000309</name>
</gene>
<feature type="region of interest" description="Disordered" evidence="8">
    <location>
        <begin position="69"/>
        <end position="139"/>
    </location>
</feature>
<dbReference type="FunFam" id="3.30.160.60:FF:000744">
    <property type="entry name" value="zinc finger E-box-binding homeobox 1"/>
    <property type="match status" value="1"/>
</dbReference>
<dbReference type="Gene3D" id="3.30.160.60">
    <property type="entry name" value="Classic Zinc Finger"/>
    <property type="match status" value="4"/>
</dbReference>
<keyword evidence="3" id="KW-0677">Repeat</keyword>
<dbReference type="PANTHER" id="PTHR23226:SF416">
    <property type="entry name" value="FI01424P"/>
    <property type="match status" value="1"/>
</dbReference>
<dbReference type="PROSITE" id="PS50157">
    <property type="entry name" value="ZINC_FINGER_C2H2_2"/>
    <property type="match status" value="5"/>
</dbReference>
<evidence type="ECO:0000313" key="10">
    <source>
        <dbReference type="EMBL" id="KAF0046676.1"/>
    </source>
</evidence>
<keyword evidence="5" id="KW-0862">Zinc</keyword>
<dbReference type="GO" id="GO:0000978">
    <property type="term" value="F:RNA polymerase II cis-regulatory region sequence-specific DNA binding"/>
    <property type="evidence" value="ECO:0007669"/>
    <property type="project" value="TreeGrafter"/>
</dbReference>
<dbReference type="SUPFAM" id="SSF57667">
    <property type="entry name" value="beta-beta-alpha zinc fingers"/>
    <property type="match status" value="2"/>
</dbReference>
<reference evidence="10 11" key="1">
    <citation type="submission" date="2019-06" db="EMBL/GenBank/DDBJ databases">
        <title>Draft genomes of female and male turbot (Scophthalmus maximus).</title>
        <authorList>
            <person name="Xu H."/>
            <person name="Xu X.-W."/>
            <person name="Shao C."/>
            <person name="Chen S."/>
        </authorList>
    </citation>
    <scope>NUCLEOTIDE SEQUENCE [LARGE SCALE GENOMIC DNA]</scope>
    <source>
        <strain evidence="10">Ysfricsl-2016a</strain>
        <tissue evidence="10">Blood</tissue>
    </source>
</reference>
<dbReference type="EMBL" id="VEVO01000001">
    <property type="protein sequence ID" value="KAF0046676.1"/>
    <property type="molecule type" value="Genomic_DNA"/>
</dbReference>
<accession>A0A6A4TGG1</accession>
<organism evidence="10 11">
    <name type="scientific">Scophthalmus maximus</name>
    <name type="common">Turbot</name>
    <name type="synonym">Psetta maxima</name>
    <dbReference type="NCBI Taxonomy" id="52904"/>
    <lineage>
        <taxon>Eukaryota</taxon>
        <taxon>Metazoa</taxon>
        <taxon>Chordata</taxon>
        <taxon>Craniata</taxon>
        <taxon>Vertebrata</taxon>
        <taxon>Euteleostomi</taxon>
        <taxon>Actinopterygii</taxon>
        <taxon>Neopterygii</taxon>
        <taxon>Teleostei</taxon>
        <taxon>Neoteleostei</taxon>
        <taxon>Acanthomorphata</taxon>
        <taxon>Carangaria</taxon>
        <taxon>Pleuronectiformes</taxon>
        <taxon>Pleuronectoidei</taxon>
        <taxon>Scophthalmidae</taxon>
        <taxon>Scophthalmus</taxon>
    </lineage>
</organism>
<evidence type="ECO:0000256" key="4">
    <source>
        <dbReference type="ARBA" id="ARBA00022771"/>
    </source>
</evidence>
<evidence type="ECO:0000256" key="5">
    <source>
        <dbReference type="ARBA" id="ARBA00022833"/>
    </source>
</evidence>
<feature type="region of interest" description="Disordered" evidence="8">
    <location>
        <begin position="410"/>
        <end position="430"/>
    </location>
</feature>
<dbReference type="GO" id="GO:0008270">
    <property type="term" value="F:zinc ion binding"/>
    <property type="evidence" value="ECO:0007669"/>
    <property type="project" value="UniProtKB-KW"/>
</dbReference>
<dbReference type="PANTHER" id="PTHR23226">
    <property type="entry name" value="ZINC FINGER AND SCAN DOMAIN-CONTAINING"/>
    <property type="match status" value="1"/>
</dbReference>
<feature type="domain" description="C2H2-type" evidence="9">
    <location>
        <begin position="262"/>
        <end position="289"/>
    </location>
</feature>
<dbReference type="FunFam" id="3.30.160.60:FF:000557">
    <property type="entry name" value="zinc finger and SCAN domain-containing protein 29"/>
    <property type="match status" value="2"/>
</dbReference>
<comment type="caution">
    <text evidence="10">The sequence shown here is derived from an EMBL/GenBank/DDBJ whole genome shotgun (WGS) entry which is preliminary data.</text>
</comment>
<evidence type="ECO:0000313" key="11">
    <source>
        <dbReference type="Proteomes" id="UP000438429"/>
    </source>
</evidence>
<evidence type="ECO:0000256" key="7">
    <source>
        <dbReference type="PROSITE-ProRule" id="PRU00042"/>
    </source>
</evidence>
<feature type="domain" description="C2H2-type" evidence="9">
    <location>
        <begin position="299"/>
        <end position="326"/>
    </location>
</feature>
<keyword evidence="4 7" id="KW-0863">Zinc-finger</keyword>
<feature type="domain" description="C2H2-type" evidence="9">
    <location>
        <begin position="327"/>
        <end position="354"/>
    </location>
</feature>
<sequence length="592" mass="64843">MLSGVALRAQVASIIDALSKAAAAQISKVVEDDLVVLRVEMCQRDGEIEKLKSSVAVLHAELRAAQGWATRRPADHHHGGDGRQSGTGDDRILLEDARHADKGDRDLSVPGEVRVKAEPAERGHEEAQGQADRLGGELPVYEGNGGQWRTTAQSETGRNHSEYLNSRQNSLPCLPESSLVTGLSVPCGGGSGGVSGGFQQSPFSRGLLGFGQYRNSYAAVRRRSVKRLVFKKGFTCPYCGKCFERAGHLERHKRIHTGEKPYRCEICGRRFNQKCSLKEHTKIHRRCRSFQVIKPKKSFVCSYCGKVFERAGHLERHLRIHTGEKPYGCHLCGRCFNQKSSLKGHMKTHRDGENTDVLEAHHLMFTMPGNHPLENPAEPKPDLAAYEEQLPAEEAPGEHVVMVKVEPNRGEDLPTLGQARPDGGTGALDQSELWMSGLGKSGDDDDDDAMVRTVCVLSHDVKYQLGPAAANGQQGYACTSPVKDLPFVNEEMMHNDQYAAMGLQSRSSDLALASELQDQRATREAAVNDYGAASDVTLDGTAFELDMTSTGDHEDNCGGDASRQNCFICSSCGQSFDSFSLFQRHLCKNIPE</sequence>
<dbReference type="FunFam" id="3.30.160.60:FF:000512">
    <property type="entry name" value="zinc finger protein 197 isoform X1"/>
    <property type="match status" value="1"/>
</dbReference>
<evidence type="ECO:0000256" key="2">
    <source>
        <dbReference type="ARBA" id="ARBA00022723"/>
    </source>
</evidence>
<dbReference type="InterPro" id="IPR036236">
    <property type="entry name" value="Znf_C2H2_sf"/>
</dbReference>
<dbReference type="SMART" id="SM00355">
    <property type="entry name" value="ZnF_C2H2"/>
    <property type="match status" value="5"/>
</dbReference>
<evidence type="ECO:0000256" key="8">
    <source>
        <dbReference type="SAM" id="MobiDB-lite"/>
    </source>
</evidence>
<evidence type="ECO:0000256" key="3">
    <source>
        <dbReference type="ARBA" id="ARBA00022737"/>
    </source>
</evidence>
<evidence type="ECO:0000256" key="1">
    <source>
        <dbReference type="ARBA" id="ARBA00004123"/>
    </source>
</evidence>
<feature type="domain" description="C2H2-type" evidence="9">
    <location>
        <begin position="567"/>
        <end position="592"/>
    </location>
</feature>
<dbReference type="InterPro" id="IPR013087">
    <property type="entry name" value="Znf_C2H2_type"/>
</dbReference>
<dbReference type="GO" id="GO:0005634">
    <property type="term" value="C:nucleus"/>
    <property type="evidence" value="ECO:0007669"/>
    <property type="project" value="UniProtKB-SubCell"/>
</dbReference>
<dbReference type="AlphaFoldDB" id="A0A6A4TGG1"/>
<feature type="compositionally biased region" description="Basic and acidic residues" evidence="8">
    <location>
        <begin position="72"/>
        <end position="81"/>
    </location>
</feature>
<proteinExistence type="predicted"/>
<evidence type="ECO:0000259" key="9">
    <source>
        <dbReference type="PROSITE" id="PS50157"/>
    </source>
</evidence>